<keyword evidence="2" id="KW-1185">Reference proteome</keyword>
<name>W9CH22_SCLBF</name>
<dbReference type="EMBL" id="AYSA01000287">
    <property type="protein sequence ID" value="ESZ93800.1"/>
    <property type="molecule type" value="Genomic_DNA"/>
</dbReference>
<dbReference type="OrthoDB" id="5331170at2759"/>
<organism evidence="1 2">
    <name type="scientific">Sclerotinia borealis (strain F-4128)</name>
    <dbReference type="NCBI Taxonomy" id="1432307"/>
    <lineage>
        <taxon>Eukaryota</taxon>
        <taxon>Fungi</taxon>
        <taxon>Dikarya</taxon>
        <taxon>Ascomycota</taxon>
        <taxon>Pezizomycotina</taxon>
        <taxon>Leotiomycetes</taxon>
        <taxon>Helotiales</taxon>
        <taxon>Sclerotiniaceae</taxon>
        <taxon>Sclerotinia</taxon>
    </lineage>
</organism>
<accession>W9CH22</accession>
<evidence type="ECO:0000313" key="2">
    <source>
        <dbReference type="Proteomes" id="UP000019487"/>
    </source>
</evidence>
<dbReference type="AlphaFoldDB" id="W9CH22"/>
<protein>
    <submittedName>
        <fullName evidence="1">Uncharacterized protein</fullName>
    </submittedName>
</protein>
<dbReference type="HOGENOM" id="CLU_1372001_0_0_1"/>
<reference evidence="1 2" key="1">
    <citation type="journal article" date="2014" name="Genome Announc.">
        <title>Draft genome sequence of Sclerotinia borealis, a psychrophilic plant pathogenic fungus.</title>
        <authorList>
            <person name="Mardanov A.V."/>
            <person name="Beletsky A.V."/>
            <person name="Kadnikov V.V."/>
            <person name="Ignatov A.N."/>
            <person name="Ravin N.V."/>
        </authorList>
    </citation>
    <scope>NUCLEOTIDE SEQUENCE [LARGE SCALE GENOMIC DNA]</scope>
    <source>
        <strain evidence="2">F-4157</strain>
    </source>
</reference>
<gene>
    <name evidence="1" type="ORF">SBOR_5795</name>
</gene>
<sequence>MPDKKKLQFIWPKDGPRGSGGHQGFWGRLNNIVTNRGPDIFIGKQGSRIRPDRWQNWDSYHDENKHIREVKGYFSRDFKRYDPYTRKYVEWEQAQDWNGYGVGNQPGSYPRLTRDELNKMYRAYHRGHRVDPSKFKDWNYNGPNRLRQEYDVFWQGAHRIGENHNLGWDLFRGRNNEWLRMHQEWPDDVADWMALQGMW</sequence>
<comment type="caution">
    <text evidence="1">The sequence shown here is derived from an EMBL/GenBank/DDBJ whole genome shotgun (WGS) entry which is preliminary data.</text>
</comment>
<dbReference type="Proteomes" id="UP000019487">
    <property type="component" value="Unassembled WGS sequence"/>
</dbReference>
<evidence type="ECO:0000313" key="1">
    <source>
        <dbReference type="EMBL" id="ESZ93800.1"/>
    </source>
</evidence>
<proteinExistence type="predicted"/>